<dbReference type="GO" id="GO:0005886">
    <property type="term" value="C:plasma membrane"/>
    <property type="evidence" value="ECO:0007669"/>
    <property type="project" value="UniProtKB-SubCell"/>
</dbReference>
<dbReference type="PROSITE" id="PS50928">
    <property type="entry name" value="ABC_TM1"/>
    <property type="match status" value="2"/>
</dbReference>
<sequence>MARVAAAGRPAFWSVRTDPAVVATAGVGLILAFLALYPTAMLFYGSVSNAPLGVPGHLTLAHYRTAYGDPNTYRMIGNSFVFASGAAAISLVVAGLLAWITVRTDAPGRALFELVAVVPNVLPPLLTATAWVLLLSPRIGLINVVAQRVGLPPFNVYSMAGMIFVEGLILAPLAYLIISAALSSMDPSLEEAARVAGSPPLQAARRVTSPMIRPALLAAGLLNFVRALESFDTPSIIAIPARIEVFTTKVAREALAAYPPNHNLAATYAMSLLGIAMVLVYVYRRLTASRERFVTISGRGYRPRAIALGSWGYAVSSGAVALLALIVLLPFCVLLLTSLLPFYSVPTWETVRQLTLKHYAFLLTSDRVARALRISVMLAVSGATLGMLLASAVAYLTVRTRVAGRGALELLTFIPWAFPGTALAIGLLWGYVRLPVPIYATAWILLIAYVTRFLPYGLRAMTSTMVQVHSDLEEASRVCGAGLVHTFRRILFPLLRPGFLAGWAILATIFMREFSTSLFLYTPRSEPVGPLLYHLWIDGLHGRMAALGVTVSLVSVVLVAVARRAGRTRVGE</sequence>
<evidence type="ECO:0000256" key="2">
    <source>
        <dbReference type="ARBA" id="ARBA00022448"/>
    </source>
</evidence>
<dbReference type="EMBL" id="VBAI01000164">
    <property type="protein sequence ID" value="TMJ09241.1"/>
    <property type="molecule type" value="Genomic_DNA"/>
</dbReference>
<dbReference type="InterPro" id="IPR035906">
    <property type="entry name" value="MetI-like_sf"/>
</dbReference>
<evidence type="ECO:0000256" key="4">
    <source>
        <dbReference type="ARBA" id="ARBA00022519"/>
    </source>
</evidence>
<feature type="domain" description="ABC transmembrane type-1" evidence="9">
    <location>
        <begin position="372"/>
        <end position="562"/>
    </location>
</feature>
<organism evidence="10 11">
    <name type="scientific">Candidatus Segetimicrobium genomatis</name>
    <dbReference type="NCBI Taxonomy" id="2569760"/>
    <lineage>
        <taxon>Bacteria</taxon>
        <taxon>Bacillati</taxon>
        <taxon>Candidatus Sysuimicrobiota</taxon>
        <taxon>Candidatus Sysuimicrobiia</taxon>
        <taxon>Candidatus Sysuimicrobiales</taxon>
        <taxon>Candidatus Segetimicrobiaceae</taxon>
        <taxon>Candidatus Segetimicrobium</taxon>
    </lineage>
</organism>
<dbReference type="AlphaFoldDB" id="A0A537LMJ6"/>
<comment type="caution">
    <text evidence="10">The sequence shown here is derived from an EMBL/GenBank/DDBJ whole genome shotgun (WGS) entry which is preliminary data.</text>
</comment>
<keyword evidence="5 8" id="KW-0812">Transmembrane</keyword>
<protein>
    <submittedName>
        <fullName evidence="10">Iron ABC transporter permease</fullName>
    </submittedName>
</protein>
<keyword evidence="6 8" id="KW-1133">Transmembrane helix</keyword>
<feature type="transmembrane region" description="Helical" evidence="8">
    <location>
        <begin position="541"/>
        <end position="562"/>
    </location>
</feature>
<keyword evidence="2 8" id="KW-0813">Transport</keyword>
<feature type="transmembrane region" description="Helical" evidence="8">
    <location>
        <begin position="498"/>
        <end position="521"/>
    </location>
</feature>
<evidence type="ECO:0000256" key="3">
    <source>
        <dbReference type="ARBA" id="ARBA00022475"/>
    </source>
</evidence>
<evidence type="ECO:0000256" key="5">
    <source>
        <dbReference type="ARBA" id="ARBA00022692"/>
    </source>
</evidence>
<name>A0A537LMJ6_9BACT</name>
<comment type="subcellular location">
    <subcellularLocation>
        <location evidence="1">Cell inner membrane</location>
        <topology evidence="1">Multi-pass membrane protein</topology>
    </subcellularLocation>
    <subcellularLocation>
        <location evidence="8">Cell membrane</location>
        <topology evidence="8">Multi-pass membrane protein</topology>
    </subcellularLocation>
</comment>
<keyword evidence="4" id="KW-0997">Cell inner membrane</keyword>
<feature type="transmembrane region" description="Helical" evidence="8">
    <location>
        <begin position="156"/>
        <end position="178"/>
    </location>
</feature>
<feature type="transmembrane region" description="Helical" evidence="8">
    <location>
        <begin position="265"/>
        <end position="284"/>
    </location>
</feature>
<feature type="transmembrane region" description="Helical" evidence="8">
    <location>
        <begin position="410"/>
        <end position="432"/>
    </location>
</feature>
<evidence type="ECO:0000256" key="7">
    <source>
        <dbReference type="ARBA" id="ARBA00023136"/>
    </source>
</evidence>
<dbReference type="Proteomes" id="UP000315217">
    <property type="component" value="Unassembled WGS sequence"/>
</dbReference>
<keyword evidence="7 8" id="KW-0472">Membrane</keyword>
<keyword evidence="3" id="KW-1003">Cell membrane</keyword>
<evidence type="ECO:0000313" key="10">
    <source>
        <dbReference type="EMBL" id="TMJ09241.1"/>
    </source>
</evidence>
<evidence type="ECO:0000259" key="9">
    <source>
        <dbReference type="PROSITE" id="PS50928"/>
    </source>
</evidence>
<evidence type="ECO:0000256" key="6">
    <source>
        <dbReference type="ARBA" id="ARBA00022989"/>
    </source>
</evidence>
<accession>A0A537LMJ6</accession>
<evidence type="ECO:0000256" key="8">
    <source>
        <dbReference type="RuleBase" id="RU363032"/>
    </source>
</evidence>
<dbReference type="Gene3D" id="1.10.3720.10">
    <property type="entry name" value="MetI-like"/>
    <property type="match status" value="2"/>
</dbReference>
<evidence type="ECO:0000313" key="11">
    <source>
        <dbReference type="Proteomes" id="UP000315217"/>
    </source>
</evidence>
<reference evidence="10 11" key="1">
    <citation type="journal article" date="2019" name="Nat. Microbiol.">
        <title>Mediterranean grassland soil C-N compound turnover is dependent on rainfall and depth, and is mediated by genomically divergent microorganisms.</title>
        <authorList>
            <person name="Diamond S."/>
            <person name="Andeer P.F."/>
            <person name="Li Z."/>
            <person name="Crits-Christoph A."/>
            <person name="Burstein D."/>
            <person name="Anantharaman K."/>
            <person name="Lane K.R."/>
            <person name="Thomas B.C."/>
            <person name="Pan C."/>
            <person name="Northen T.R."/>
            <person name="Banfield J.F."/>
        </authorList>
    </citation>
    <scope>NUCLEOTIDE SEQUENCE [LARGE SCALE GENOMIC DNA]</scope>
    <source>
        <strain evidence="10">NP_1</strain>
    </source>
</reference>
<dbReference type="Pfam" id="PF00528">
    <property type="entry name" value="BPD_transp_1"/>
    <property type="match status" value="2"/>
</dbReference>
<proteinExistence type="inferred from homology"/>
<dbReference type="SUPFAM" id="SSF161098">
    <property type="entry name" value="MetI-like"/>
    <property type="match status" value="2"/>
</dbReference>
<feature type="transmembrane region" description="Helical" evidence="8">
    <location>
        <begin position="80"/>
        <end position="102"/>
    </location>
</feature>
<dbReference type="CDD" id="cd06261">
    <property type="entry name" value="TM_PBP2"/>
    <property type="match status" value="2"/>
</dbReference>
<feature type="domain" description="ABC transmembrane type-1" evidence="9">
    <location>
        <begin position="76"/>
        <end position="283"/>
    </location>
</feature>
<gene>
    <name evidence="10" type="ORF">E6G98_10125</name>
</gene>
<feature type="transmembrane region" description="Helical" evidence="8">
    <location>
        <begin position="20"/>
        <end position="44"/>
    </location>
</feature>
<dbReference type="InterPro" id="IPR000515">
    <property type="entry name" value="MetI-like"/>
</dbReference>
<dbReference type="PANTHER" id="PTHR43357:SF4">
    <property type="entry name" value="INNER MEMBRANE ABC TRANSPORTER PERMEASE PROTEIN YDCV"/>
    <property type="match status" value="1"/>
</dbReference>
<dbReference type="GO" id="GO:0055085">
    <property type="term" value="P:transmembrane transport"/>
    <property type="evidence" value="ECO:0007669"/>
    <property type="project" value="InterPro"/>
</dbReference>
<dbReference type="PANTHER" id="PTHR43357">
    <property type="entry name" value="INNER MEMBRANE ABC TRANSPORTER PERMEASE PROTEIN YDCV"/>
    <property type="match status" value="1"/>
</dbReference>
<evidence type="ECO:0000256" key="1">
    <source>
        <dbReference type="ARBA" id="ARBA00004429"/>
    </source>
</evidence>
<feature type="transmembrane region" description="Helical" evidence="8">
    <location>
        <begin position="374"/>
        <end position="398"/>
    </location>
</feature>
<feature type="transmembrane region" description="Helical" evidence="8">
    <location>
        <begin position="305"/>
        <end position="336"/>
    </location>
</feature>
<comment type="similarity">
    <text evidence="8">Belongs to the binding-protein-dependent transport system permease family.</text>
</comment>
<feature type="transmembrane region" description="Helical" evidence="8">
    <location>
        <begin position="438"/>
        <end position="458"/>
    </location>
</feature>